<dbReference type="AlphaFoldDB" id="A0A2H0RGK7"/>
<evidence type="ECO:0000313" key="3">
    <source>
        <dbReference type="Proteomes" id="UP000230906"/>
    </source>
</evidence>
<dbReference type="EMBL" id="PCYJ01000002">
    <property type="protein sequence ID" value="PIR45682.1"/>
    <property type="molecule type" value="Genomic_DNA"/>
</dbReference>
<dbReference type="Proteomes" id="UP000230906">
    <property type="component" value="Unassembled WGS sequence"/>
</dbReference>
<evidence type="ECO:0000313" key="2">
    <source>
        <dbReference type="EMBL" id="PIR45682.1"/>
    </source>
</evidence>
<sequence>MSGSFTPIGSGNERGNSGIRINLDINHGNTPDHVDMIVPLQVQGFNFADKIKIDAQGRIISRSLEY</sequence>
<reference evidence="2 3" key="1">
    <citation type="submission" date="2017-09" db="EMBL/GenBank/DDBJ databases">
        <title>Depth-based differentiation of microbial function through sediment-hosted aquifers and enrichment of novel symbionts in the deep terrestrial subsurface.</title>
        <authorList>
            <person name="Probst A.J."/>
            <person name="Ladd B."/>
            <person name="Jarett J.K."/>
            <person name="Geller-Mcgrath D.E."/>
            <person name="Sieber C.M."/>
            <person name="Emerson J.B."/>
            <person name="Anantharaman K."/>
            <person name="Thomas B.C."/>
            <person name="Malmstrom R."/>
            <person name="Stieglmeier M."/>
            <person name="Klingl A."/>
            <person name="Woyke T."/>
            <person name="Ryan C.M."/>
            <person name="Banfield J.F."/>
        </authorList>
    </citation>
    <scope>NUCLEOTIDE SEQUENCE [LARGE SCALE GENOMIC DNA]</scope>
    <source>
        <strain evidence="2">CG10_big_fil_rev_8_21_14_0_10_50_13</strain>
    </source>
</reference>
<feature type="compositionally biased region" description="Polar residues" evidence="1">
    <location>
        <begin position="1"/>
        <end position="15"/>
    </location>
</feature>
<comment type="caution">
    <text evidence="2">The sequence shown here is derived from an EMBL/GenBank/DDBJ whole genome shotgun (WGS) entry which is preliminary data.</text>
</comment>
<evidence type="ECO:0000256" key="1">
    <source>
        <dbReference type="SAM" id="MobiDB-lite"/>
    </source>
</evidence>
<organism evidence="2 3">
    <name type="scientific">Candidatus Vogelbacteria bacterium CG10_big_fil_rev_8_21_14_0_10_50_13</name>
    <dbReference type="NCBI Taxonomy" id="1975044"/>
    <lineage>
        <taxon>Bacteria</taxon>
        <taxon>Candidatus Vogeliibacteriota</taxon>
    </lineage>
</organism>
<name>A0A2H0RGK7_9BACT</name>
<feature type="region of interest" description="Disordered" evidence="1">
    <location>
        <begin position="1"/>
        <end position="24"/>
    </location>
</feature>
<protein>
    <submittedName>
        <fullName evidence="2">Uncharacterized protein</fullName>
    </submittedName>
</protein>
<proteinExistence type="predicted"/>
<accession>A0A2H0RGK7</accession>
<gene>
    <name evidence="2" type="ORF">COV09_00060</name>
</gene>